<name>A0AAV4J683_9GAST</name>
<proteinExistence type="predicted"/>
<organism evidence="2 3">
    <name type="scientific">Elysia marginata</name>
    <dbReference type="NCBI Taxonomy" id="1093978"/>
    <lineage>
        <taxon>Eukaryota</taxon>
        <taxon>Metazoa</taxon>
        <taxon>Spiralia</taxon>
        <taxon>Lophotrochozoa</taxon>
        <taxon>Mollusca</taxon>
        <taxon>Gastropoda</taxon>
        <taxon>Heterobranchia</taxon>
        <taxon>Euthyneura</taxon>
        <taxon>Panpulmonata</taxon>
        <taxon>Sacoglossa</taxon>
        <taxon>Placobranchoidea</taxon>
        <taxon>Plakobranchidae</taxon>
        <taxon>Elysia</taxon>
    </lineage>
</organism>
<accession>A0AAV4J683</accession>
<reference evidence="2 3" key="1">
    <citation type="journal article" date="2021" name="Elife">
        <title>Chloroplast acquisition without the gene transfer in kleptoplastic sea slugs, Plakobranchus ocellatus.</title>
        <authorList>
            <person name="Maeda T."/>
            <person name="Takahashi S."/>
            <person name="Yoshida T."/>
            <person name="Shimamura S."/>
            <person name="Takaki Y."/>
            <person name="Nagai Y."/>
            <person name="Toyoda A."/>
            <person name="Suzuki Y."/>
            <person name="Arimoto A."/>
            <person name="Ishii H."/>
            <person name="Satoh N."/>
            <person name="Nishiyama T."/>
            <person name="Hasebe M."/>
            <person name="Maruyama T."/>
            <person name="Minagawa J."/>
            <person name="Obokata J."/>
            <person name="Shigenobu S."/>
        </authorList>
    </citation>
    <scope>NUCLEOTIDE SEQUENCE [LARGE SCALE GENOMIC DNA]</scope>
</reference>
<evidence type="ECO:0000313" key="2">
    <source>
        <dbReference type="EMBL" id="GFS18302.1"/>
    </source>
</evidence>
<dbReference type="Proteomes" id="UP000762676">
    <property type="component" value="Unassembled WGS sequence"/>
</dbReference>
<dbReference type="EMBL" id="BMAT01013689">
    <property type="protein sequence ID" value="GFS18302.1"/>
    <property type="molecule type" value="Genomic_DNA"/>
</dbReference>
<dbReference type="AlphaFoldDB" id="A0AAV4J683"/>
<evidence type="ECO:0000313" key="3">
    <source>
        <dbReference type="Proteomes" id="UP000762676"/>
    </source>
</evidence>
<keyword evidence="1" id="KW-0812">Transmembrane</keyword>
<keyword evidence="1" id="KW-1133">Transmembrane helix</keyword>
<keyword evidence="1" id="KW-0472">Membrane</keyword>
<evidence type="ECO:0008006" key="4">
    <source>
        <dbReference type="Google" id="ProtNLM"/>
    </source>
</evidence>
<protein>
    <recommendedName>
        <fullName evidence="4">Reverse transcriptase zinc-binding domain-containing protein</fullName>
    </recommendedName>
</protein>
<sequence>MEKVSDSVNVGVDMSTSASIYNDTALVEDAGENEYVQVLSDYGRLVFEIINYVTISSVIGLFGIFSNIVNIIIFIKTHWDKTTNRLRTRHAKTDFTMHKWNLKGSPMCQRCSKAPELTDHTVFNCQVTKLDGEYIQQSMMLMKI</sequence>
<evidence type="ECO:0000256" key="1">
    <source>
        <dbReference type="SAM" id="Phobius"/>
    </source>
</evidence>
<keyword evidence="3" id="KW-1185">Reference proteome</keyword>
<comment type="caution">
    <text evidence="2">The sequence shown here is derived from an EMBL/GenBank/DDBJ whole genome shotgun (WGS) entry which is preliminary data.</text>
</comment>
<gene>
    <name evidence="2" type="ORF">ElyMa_006844000</name>
</gene>
<feature type="transmembrane region" description="Helical" evidence="1">
    <location>
        <begin position="49"/>
        <end position="75"/>
    </location>
</feature>